<organism evidence="2 3">
    <name type="scientific">Thiovibrio frasassiensis</name>
    <dbReference type="NCBI Taxonomy" id="2984131"/>
    <lineage>
        <taxon>Bacteria</taxon>
        <taxon>Pseudomonadati</taxon>
        <taxon>Thermodesulfobacteriota</taxon>
        <taxon>Desulfobulbia</taxon>
        <taxon>Desulfobulbales</taxon>
        <taxon>Thiovibrionaceae</taxon>
        <taxon>Thiovibrio</taxon>
    </lineage>
</organism>
<dbReference type="AlphaFoldDB" id="A0A9X4MIN8"/>
<reference evidence="2" key="2">
    <citation type="submission" date="2022-10" db="EMBL/GenBank/DDBJ databases">
        <authorList>
            <person name="Aronson H.S."/>
        </authorList>
    </citation>
    <scope>NUCLEOTIDE SEQUENCE</scope>
    <source>
        <strain evidence="2">RS19-109</strain>
    </source>
</reference>
<comment type="caution">
    <text evidence="2">The sequence shown here is derived from an EMBL/GenBank/DDBJ whole genome shotgun (WGS) entry which is preliminary data.</text>
</comment>
<keyword evidence="3" id="KW-1185">Reference proteome</keyword>
<sequence length="165" mass="18594">MKRNLFIAVVVLLLGGGGFLLYYFSDQQVIIRRCHGVAAALAKKGAESPVVLALKMKEVKDFLAPACEVVVPEREYREVLDSGLAIRYLIMYRSRRADLQVTFAEILVEIPSKGRAEVSALVQVTGNRNRPDFFAETHRLAFSLIKQEKVWLLHRVILPDALVRS</sequence>
<name>A0A9X4MIN8_9BACT</name>
<keyword evidence="1" id="KW-0812">Transmembrane</keyword>
<proteinExistence type="predicted"/>
<protein>
    <submittedName>
        <fullName evidence="2">Uncharacterized protein</fullName>
    </submittedName>
</protein>
<gene>
    <name evidence="2" type="ORF">OLX77_12325</name>
</gene>
<keyword evidence="1" id="KW-1133">Transmembrane helix</keyword>
<keyword evidence="1" id="KW-0472">Membrane</keyword>
<evidence type="ECO:0000313" key="2">
    <source>
        <dbReference type="EMBL" id="MDG4476940.1"/>
    </source>
</evidence>
<feature type="transmembrane region" description="Helical" evidence="1">
    <location>
        <begin position="6"/>
        <end position="24"/>
    </location>
</feature>
<evidence type="ECO:0000256" key="1">
    <source>
        <dbReference type="SAM" id="Phobius"/>
    </source>
</evidence>
<evidence type="ECO:0000313" key="3">
    <source>
        <dbReference type="Proteomes" id="UP001154240"/>
    </source>
</evidence>
<dbReference type="RefSeq" id="WP_307633905.1">
    <property type="nucleotide sequence ID" value="NZ_JAPHEH010000001.1"/>
</dbReference>
<accession>A0A9X4MIN8</accession>
<reference evidence="2" key="1">
    <citation type="journal article" date="2022" name="bioRxiv">
        <title>Thiovibrio frasassiensisgen. nov., sp. nov., an autotrophic, elemental sulfur disproportionating bacterium isolated from sulfidic karst sediment, and proposal of Thiovibrionaceae fam. nov.</title>
        <authorList>
            <person name="Aronson H."/>
            <person name="Thomas C."/>
            <person name="Bhattacharyya M."/>
            <person name="Eckstein S."/>
            <person name="Jensen S."/>
            <person name="Barco R."/>
            <person name="Macalady J."/>
            <person name="Amend J."/>
        </authorList>
    </citation>
    <scope>NUCLEOTIDE SEQUENCE</scope>
    <source>
        <strain evidence="2">RS19-109</strain>
    </source>
</reference>
<dbReference type="EMBL" id="JAPHEH010000001">
    <property type="protein sequence ID" value="MDG4476940.1"/>
    <property type="molecule type" value="Genomic_DNA"/>
</dbReference>
<dbReference type="Proteomes" id="UP001154240">
    <property type="component" value="Unassembled WGS sequence"/>
</dbReference>